<dbReference type="GO" id="GO:0006260">
    <property type="term" value="P:DNA replication"/>
    <property type="evidence" value="ECO:0007669"/>
    <property type="project" value="UniProtKB-UniRule"/>
</dbReference>
<dbReference type="OrthoDB" id="346673at2759"/>
<dbReference type="Proteomes" id="UP000266841">
    <property type="component" value="Unassembled WGS sequence"/>
</dbReference>
<dbReference type="PANTHER" id="PTHR14052">
    <property type="entry name" value="ORIGIN RECOGNITION COMPLEX SUBUNIT 2"/>
    <property type="match status" value="1"/>
</dbReference>
<gene>
    <name evidence="9" type="ORF">THAOC_09521</name>
</gene>
<dbReference type="Pfam" id="PF04084">
    <property type="entry name" value="RecA-like_ORC2"/>
    <property type="match status" value="1"/>
</dbReference>
<dbReference type="GO" id="GO:0003688">
    <property type="term" value="F:DNA replication origin binding"/>
    <property type="evidence" value="ECO:0007669"/>
    <property type="project" value="UniProtKB-UniRule"/>
</dbReference>
<comment type="subunit">
    <text evidence="5">Component of the origin recognition complex (ORC).</text>
</comment>
<evidence type="ECO:0000313" key="10">
    <source>
        <dbReference type="Proteomes" id="UP000266841"/>
    </source>
</evidence>
<dbReference type="PANTHER" id="PTHR14052:SF0">
    <property type="entry name" value="ORIGIN RECOGNITION COMPLEX SUBUNIT 2"/>
    <property type="match status" value="1"/>
</dbReference>
<evidence type="ECO:0000256" key="2">
    <source>
        <dbReference type="ARBA" id="ARBA00007421"/>
    </source>
</evidence>
<dbReference type="InterPro" id="IPR007220">
    <property type="entry name" value="ORC2"/>
</dbReference>
<name>K0TFF8_THAOC</name>
<feature type="region of interest" description="Disordered" evidence="6">
    <location>
        <begin position="209"/>
        <end position="302"/>
    </location>
</feature>
<feature type="compositionally biased region" description="Polar residues" evidence="6">
    <location>
        <begin position="258"/>
        <end position="270"/>
    </location>
</feature>
<proteinExistence type="inferred from homology"/>
<evidence type="ECO:0000256" key="1">
    <source>
        <dbReference type="ARBA" id="ARBA00004123"/>
    </source>
</evidence>
<dbReference type="EMBL" id="AGNL01010318">
    <property type="protein sequence ID" value="EJK69242.1"/>
    <property type="molecule type" value="Genomic_DNA"/>
</dbReference>
<feature type="region of interest" description="Disordered" evidence="6">
    <location>
        <begin position="1"/>
        <end position="53"/>
    </location>
</feature>
<feature type="domain" description="Origin recognition complex subunit 2 winged-helix" evidence="8">
    <location>
        <begin position="572"/>
        <end position="608"/>
    </location>
</feature>
<keyword evidence="3 5" id="KW-0235">DNA replication</keyword>
<dbReference type="OMA" id="DEAFNEY"/>
<evidence type="ECO:0000313" key="9">
    <source>
        <dbReference type="EMBL" id="EJK69242.1"/>
    </source>
</evidence>
<protein>
    <recommendedName>
        <fullName evidence="5">Origin recognition complex subunit 2</fullName>
    </recommendedName>
</protein>
<dbReference type="GO" id="GO:0005664">
    <property type="term" value="C:nuclear origin of replication recognition complex"/>
    <property type="evidence" value="ECO:0007669"/>
    <property type="project" value="UniProtKB-UniRule"/>
</dbReference>
<dbReference type="Pfam" id="PF24882">
    <property type="entry name" value="WHD_ORC2"/>
    <property type="match status" value="1"/>
</dbReference>
<evidence type="ECO:0000259" key="8">
    <source>
        <dbReference type="Pfam" id="PF24882"/>
    </source>
</evidence>
<comment type="subcellular location">
    <subcellularLocation>
        <location evidence="1 5">Nucleus</location>
    </subcellularLocation>
</comment>
<comment type="similarity">
    <text evidence="2 5">Belongs to the ORC2 family.</text>
</comment>
<evidence type="ECO:0000256" key="4">
    <source>
        <dbReference type="ARBA" id="ARBA00023242"/>
    </source>
</evidence>
<feature type="compositionally biased region" description="Polar residues" evidence="6">
    <location>
        <begin position="127"/>
        <end position="136"/>
    </location>
</feature>
<evidence type="ECO:0000256" key="6">
    <source>
        <dbReference type="SAM" id="MobiDB-lite"/>
    </source>
</evidence>
<dbReference type="AlphaFoldDB" id="K0TFF8"/>
<keyword evidence="10" id="KW-1185">Reference proteome</keyword>
<evidence type="ECO:0000256" key="5">
    <source>
        <dbReference type="RuleBase" id="RU368084"/>
    </source>
</evidence>
<feature type="domain" description="Origin recognition complex subunit 2 RecA-like" evidence="7">
    <location>
        <begin position="341"/>
        <end position="505"/>
    </location>
</feature>
<dbReference type="InterPro" id="IPR056772">
    <property type="entry name" value="RecA-like_ORC2"/>
</dbReference>
<accession>K0TFF8</accession>
<sequence length="632" mass="70237">MRVEAPTAAPNTRASDDGTVAMQQQPLPGSDGGSTPAITVPREPITNASRKGLPDLTDDEVCFQLRTRVLGLALPTFTTECWRYLQMAGWTYSAGQYHIPKGKSCGDDEYLDTLAIMKEIFEKSDLDSSGSGEQLQEPTSEPEPEEEGPTSFESPNDLVDYLDEFAMPDYRLTTAEVEARERINDARSPGYRRRNLRLRFALLQIAYRERNRQRGRKRARTSSTSRAAASKSRNGTARRSSVPAAQAREARRSSRLATNATEGSAGVKSSSKAEEFNEAEQYFNRKRPAKKAKKGSIPSAGIKPAGEDIVVPTIKECVREVRAIHDASGADEAFNEYEAAHYHDKFPEWAFYLATKQSILLYGLGSKRELLASFSDFLGDEGAGDVIGLDGYDPSIDLGEFLDVFTQLFCNSENVGGASMAERATACAKRYAATKTRPLYLLINNIDGTAMRSHLVQETLANLTHHSDKDGAPMIRIAASVDDVSASLYLWKPHTEAKFDWSWRNVDTYRPYFEEVLALPQHNSEKKSKRIKTKYKSSVSSALAVLKCIAPRHTEVLQVLARLQNTSSSKPTSYSTLKEECVKKMLTSSDTALKGMLKELVDHKIIVACEARDPVYYIPHHFPLRDILAYKA</sequence>
<dbReference type="eggNOG" id="KOG2928">
    <property type="taxonomic scope" value="Eukaryota"/>
</dbReference>
<evidence type="ECO:0000259" key="7">
    <source>
        <dbReference type="Pfam" id="PF04084"/>
    </source>
</evidence>
<dbReference type="InterPro" id="IPR056773">
    <property type="entry name" value="WHD_ORC2"/>
</dbReference>
<reference evidence="9 10" key="1">
    <citation type="journal article" date="2012" name="Genome Biol.">
        <title>Genome and low-iron response of an oceanic diatom adapted to chronic iron limitation.</title>
        <authorList>
            <person name="Lommer M."/>
            <person name="Specht M."/>
            <person name="Roy A.S."/>
            <person name="Kraemer L."/>
            <person name="Andreson R."/>
            <person name="Gutowska M.A."/>
            <person name="Wolf J."/>
            <person name="Bergner S.V."/>
            <person name="Schilhabel M.B."/>
            <person name="Klostermeier U.C."/>
            <person name="Beiko R.G."/>
            <person name="Rosenstiel P."/>
            <person name="Hippler M."/>
            <person name="Laroche J."/>
        </authorList>
    </citation>
    <scope>NUCLEOTIDE SEQUENCE [LARGE SCALE GENOMIC DNA]</scope>
    <source>
        <strain evidence="9 10">CCMP1005</strain>
    </source>
</reference>
<evidence type="ECO:0000256" key="3">
    <source>
        <dbReference type="ARBA" id="ARBA00022705"/>
    </source>
</evidence>
<feature type="region of interest" description="Disordered" evidence="6">
    <location>
        <begin position="125"/>
        <end position="155"/>
    </location>
</feature>
<organism evidence="9 10">
    <name type="scientific">Thalassiosira oceanica</name>
    <name type="common">Marine diatom</name>
    <dbReference type="NCBI Taxonomy" id="159749"/>
    <lineage>
        <taxon>Eukaryota</taxon>
        <taxon>Sar</taxon>
        <taxon>Stramenopiles</taxon>
        <taxon>Ochrophyta</taxon>
        <taxon>Bacillariophyta</taxon>
        <taxon>Coscinodiscophyceae</taxon>
        <taxon>Thalassiosirophycidae</taxon>
        <taxon>Thalassiosirales</taxon>
        <taxon>Thalassiosiraceae</taxon>
        <taxon>Thalassiosira</taxon>
    </lineage>
</organism>
<feature type="compositionally biased region" description="Low complexity" evidence="6">
    <location>
        <begin position="221"/>
        <end position="233"/>
    </location>
</feature>
<comment type="caution">
    <text evidence="9">The sequence shown here is derived from an EMBL/GenBank/DDBJ whole genome shotgun (WGS) entry which is preliminary data.</text>
</comment>
<feature type="compositionally biased region" description="Basic residues" evidence="6">
    <location>
        <begin position="284"/>
        <end position="294"/>
    </location>
</feature>
<keyword evidence="4 5" id="KW-0539">Nucleus</keyword>
<comment type="function">
    <text evidence="5">Component of the origin recognition complex (ORC) that binds origins of replication. DNA-binding is ATP-dependent. ORC is required to assemble the pre-replication complex necessary to initiate DNA replication.</text>
</comment>